<dbReference type="PANTHER" id="PTHR46663:SF3">
    <property type="entry name" value="SLL0267 PROTEIN"/>
    <property type="match status" value="1"/>
</dbReference>
<dbReference type="GO" id="GO:0052621">
    <property type="term" value="F:diguanylate cyclase activity"/>
    <property type="evidence" value="ECO:0007669"/>
    <property type="project" value="UniProtKB-EC"/>
</dbReference>
<dbReference type="CDD" id="cd01949">
    <property type="entry name" value="GGDEF"/>
    <property type="match status" value="1"/>
</dbReference>
<dbReference type="GO" id="GO:0000160">
    <property type="term" value="P:phosphorelay signal transduction system"/>
    <property type="evidence" value="ECO:0007669"/>
    <property type="project" value="InterPro"/>
</dbReference>
<dbReference type="FunFam" id="3.30.70.270:FF:000001">
    <property type="entry name" value="Diguanylate cyclase domain protein"/>
    <property type="match status" value="1"/>
</dbReference>
<dbReference type="InterPro" id="IPR000160">
    <property type="entry name" value="GGDEF_dom"/>
</dbReference>
<name>A0A330LAN0_9BACT</name>
<evidence type="ECO:0000259" key="3">
    <source>
        <dbReference type="PROSITE" id="PS50887"/>
    </source>
</evidence>
<dbReference type="InParanoid" id="A0A330LAN0"/>
<keyword evidence="1" id="KW-0597">Phosphoprotein</keyword>
<reference evidence="5" key="1">
    <citation type="submission" date="2018-04" db="EMBL/GenBank/DDBJ databases">
        <authorList>
            <person name="Lucker S."/>
            <person name="Sakoula D."/>
        </authorList>
    </citation>
    <scope>NUCLEOTIDE SEQUENCE [LARGE SCALE GENOMIC DNA]</scope>
</reference>
<accession>A0A330LAN0</accession>
<dbReference type="SMART" id="SM00448">
    <property type="entry name" value="REC"/>
    <property type="match status" value="1"/>
</dbReference>
<keyword evidence="4" id="KW-0548">Nucleotidyltransferase</keyword>
<dbReference type="NCBIfam" id="TIGR00254">
    <property type="entry name" value="GGDEF"/>
    <property type="match status" value="1"/>
</dbReference>
<dbReference type="OrthoDB" id="9759607at2"/>
<dbReference type="Pfam" id="PF00990">
    <property type="entry name" value="GGDEF"/>
    <property type="match status" value="1"/>
</dbReference>
<dbReference type="SMART" id="SM00267">
    <property type="entry name" value="GGDEF"/>
    <property type="match status" value="1"/>
</dbReference>
<dbReference type="InterPro" id="IPR052163">
    <property type="entry name" value="DGC-Regulatory_Protein"/>
</dbReference>
<dbReference type="InterPro" id="IPR043128">
    <property type="entry name" value="Rev_trsase/Diguanyl_cyclase"/>
</dbReference>
<feature type="domain" description="GGDEF" evidence="3">
    <location>
        <begin position="168"/>
        <end position="301"/>
    </location>
</feature>
<evidence type="ECO:0000259" key="2">
    <source>
        <dbReference type="PROSITE" id="PS50110"/>
    </source>
</evidence>
<dbReference type="RefSeq" id="WP_121988448.1">
    <property type="nucleotide sequence ID" value="NZ_OUNR01000001.1"/>
</dbReference>
<organism evidence="4 5">
    <name type="scientific">Nitrospira lenta</name>
    <dbReference type="NCBI Taxonomy" id="1436998"/>
    <lineage>
        <taxon>Bacteria</taxon>
        <taxon>Pseudomonadati</taxon>
        <taxon>Nitrospirota</taxon>
        <taxon>Nitrospiria</taxon>
        <taxon>Nitrospirales</taxon>
        <taxon>Nitrospiraceae</taxon>
        <taxon>Nitrospira</taxon>
    </lineage>
</organism>
<dbReference type="InterPro" id="IPR001789">
    <property type="entry name" value="Sig_transdc_resp-reg_receiver"/>
</dbReference>
<sequence length="311" mass="34626">MSPSIIKLLLVEDNDVDAHLTRDILAEWSIEQFDITHVTRLSEAFAHLARDRYDAILLDLSLPDAYGLPTLKQVQATSPTIPIIVLSGVSDQALSLQAVQQGAQDYLVKGQGHPELLARSIRYAIERKRAEERMTYLAQYDQLTGLVNRTLFRDRLVQAMARSKRLQRPLGLMLLDLDRFKAVNDTMGHDVGDLLLKAVADRLKLCVREVDTVARMGGDEFTIILEGCAADQDITVVAQRITESLREPFELGSHRPAIGVSIGITVYPSDDHDIDDLLKHADAAMYRAKQKGGCTFQFHISDAKPQSPLVS</sequence>
<proteinExistence type="predicted"/>
<dbReference type="Gene3D" id="3.30.70.270">
    <property type="match status" value="1"/>
</dbReference>
<dbReference type="AlphaFoldDB" id="A0A330LAN0"/>
<keyword evidence="4" id="KW-0808">Transferase</keyword>
<dbReference type="Pfam" id="PF00072">
    <property type="entry name" value="Response_reg"/>
    <property type="match status" value="1"/>
</dbReference>
<dbReference type="SUPFAM" id="SSF55073">
    <property type="entry name" value="Nucleotide cyclase"/>
    <property type="match status" value="1"/>
</dbReference>
<protein>
    <submittedName>
        <fullName evidence="4">Putative Signal transduction response regulator, receiver and diguanylate cyclase domain</fullName>
        <ecNumber evidence="4">2.7.7.65</ecNumber>
    </submittedName>
</protein>
<dbReference type="PROSITE" id="PS50887">
    <property type="entry name" value="GGDEF"/>
    <property type="match status" value="1"/>
</dbReference>
<feature type="domain" description="Response regulatory" evidence="2">
    <location>
        <begin position="7"/>
        <end position="124"/>
    </location>
</feature>
<dbReference type="Gene3D" id="3.40.50.2300">
    <property type="match status" value="1"/>
</dbReference>
<dbReference type="InterPro" id="IPR011006">
    <property type="entry name" value="CheY-like_superfamily"/>
</dbReference>
<keyword evidence="5" id="KW-1185">Reference proteome</keyword>
<evidence type="ECO:0000313" key="4">
    <source>
        <dbReference type="EMBL" id="SPP64016.1"/>
    </source>
</evidence>
<dbReference type="FunCoup" id="A0A330LAN0">
    <property type="interactions" value="114"/>
</dbReference>
<dbReference type="PROSITE" id="PS50110">
    <property type="entry name" value="RESPONSE_REGULATORY"/>
    <property type="match status" value="1"/>
</dbReference>
<dbReference type="SUPFAM" id="SSF52172">
    <property type="entry name" value="CheY-like"/>
    <property type="match status" value="1"/>
</dbReference>
<dbReference type="EC" id="2.7.7.65" evidence="4"/>
<evidence type="ECO:0000256" key="1">
    <source>
        <dbReference type="PROSITE-ProRule" id="PRU00169"/>
    </source>
</evidence>
<dbReference type="InterPro" id="IPR029787">
    <property type="entry name" value="Nucleotide_cyclase"/>
</dbReference>
<dbReference type="Proteomes" id="UP000248168">
    <property type="component" value="Unassembled WGS sequence"/>
</dbReference>
<evidence type="ECO:0000313" key="5">
    <source>
        <dbReference type="Proteomes" id="UP000248168"/>
    </source>
</evidence>
<gene>
    <name evidence="4" type="ORF">NITLEN_11102</name>
</gene>
<dbReference type="EMBL" id="OUNR01000001">
    <property type="protein sequence ID" value="SPP64016.1"/>
    <property type="molecule type" value="Genomic_DNA"/>
</dbReference>
<dbReference type="PANTHER" id="PTHR46663">
    <property type="entry name" value="DIGUANYLATE CYCLASE DGCT-RELATED"/>
    <property type="match status" value="1"/>
</dbReference>
<dbReference type="CDD" id="cd00156">
    <property type="entry name" value="REC"/>
    <property type="match status" value="1"/>
</dbReference>
<feature type="modified residue" description="4-aspartylphosphate" evidence="1">
    <location>
        <position position="59"/>
    </location>
</feature>